<name>A0A0D9VIF8_9ORYZ</name>
<sequence length="187" mass="20706">MSTTEEDQWENDVGFFEYMGLPRDDPEGFLAGAYAFSAEEFLDAVFDFLGEDITNDVLRSDTYYYDEPTISSSPEGSSASSKTFPLRCGDNFLEHLYMICPCFVGDVADHHPAPGDYADYDEGDLMFYMEDGEQDEMTSMASLAETVDDEVEVDSAAVDDAVDEVTTAATAVLDEDDDIYDIILRAA</sequence>
<dbReference type="Proteomes" id="UP000032180">
    <property type="component" value="Chromosome 2"/>
</dbReference>
<keyword evidence="2" id="KW-1185">Reference proteome</keyword>
<reference evidence="1 2" key="1">
    <citation type="submission" date="2012-08" db="EMBL/GenBank/DDBJ databases">
        <title>Oryza genome evolution.</title>
        <authorList>
            <person name="Wing R.A."/>
        </authorList>
    </citation>
    <scope>NUCLEOTIDE SEQUENCE</scope>
</reference>
<dbReference type="EnsemblPlants" id="LPERR02G19950.1">
    <property type="protein sequence ID" value="LPERR02G19950.1"/>
    <property type="gene ID" value="LPERR02G19950"/>
</dbReference>
<reference evidence="1" key="3">
    <citation type="submission" date="2015-04" db="UniProtKB">
        <authorList>
            <consortium name="EnsemblPlants"/>
        </authorList>
    </citation>
    <scope>IDENTIFICATION</scope>
</reference>
<protein>
    <submittedName>
        <fullName evidence="1">Uncharacterized protein</fullName>
    </submittedName>
</protein>
<reference evidence="2" key="2">
    <citation type="submission" date="2013-12" db="EMBL/GenBank/DDBJ databases">
        <authorList>
            <person name="Yu Y."/>
            <person name="Lee S."/>
            <person name="de Baynast K."/>
            <person name="Wissotski M."/>
            <person name="Liu L."/>
            <person name="Talag J."/>
            <person name="Goicoechea J."/>
            <person name="Angelova A."/>
            <person name="Jetty R."/>
            <person name="Kudrna D."/>
            <person name="Golser W."/>
            <person name="Rivera L."/>
            <person name="Zhang J."/>
            <person name="Wing R."/>
        </authorList>
    </citation>
    <scope>NUCLEOTIDE SEQUENCE</scope>
</reference>
<accession>A0A0D9VIF8</accession>
<evidence type="ECO:0000313" key="1">
    <source>
        <dbReference type="EnsemblPlants" id="LPERR02G19950.1"/>
    </source>
</evidence>
<evidence type="ECO:0000313" key="2">
    <source>
        <dbReference type="Proteomes" id="UP000032180"/>
    </source>
</evidence>
<dbReference type="HOGENOM" id="CLU_107352_0_0_1"/>
<proteinExistence type="predicted"/>
<dbReference type="Gramene" id="LPERR02G19950.1">
    <property type="protein sequence ID" value="LPERR02G19950.1"/>
    <property type="gene ID" value="LPERR02G19950"/>
</dbReference>
<dbReference type="AlphaFoldDB" id="A0A0D9VIF8"/>
<organism evidence="1 2">
    <name type="scientific">Leersia perrieri</name>
    <dbReference type="NCBI Taxonomy" id="77586"/>
    <lineage>
        <taxon>Eukaryota</taxon>
        <taxon>Viridiplantae</taxon>
        <taxon>Streptophyta</taxon>
        <taxon>Embryophyta</taxon>
        <taxon>Tracheophyta</taxon>
        <taxon>Spermatophyta</taxon>
        <taxon>Magnoliopsida</taxon>
        <taxon>Liliopsida</taxon>
        <taxon>Poales</taxon>
        <taxon>Poaceae</taxon>
        <taxon>BOP clade</taxon>
        <taxon>Oryzoideae</taxon>
        <taxon>Oryzeae</taxon>
        <taxon>Oryzinae</taxon>
        <taxon>Leersia</taxon>
    </lineage>
</organism>